<dbReference type="EMBL" id="LAVV01006752">
    <property type="protein sequence ID" value="KNZ58479.1"/>
    <property type="molecule type" value="Genomic_DNA"/>
</dbReference>
<dbReference type="OrthoDB" id="447173at2759"/>
<comment type="caution">
    <text evidence="1">The sequence shown here is derived from an EMBL/GenBank/DDBJ whole genome shotgun (WGS) entry which is preliminary data.</text>
</comment>
<gene>
    <name evidence="1" type="ORF">VP01_1923g11</name>
</gene>
<evidence type="ECO:0000313" key="2">
    <source>
        <dbReference type="Proteomes" id="UP000037035"/>
    </source>
</evidence>
<dbReference type="AlphaFoldDB" id="A0A0L6VCP0"/>
<dbReference type="STRING" id="27349.A0A0L6VCP0"/>
<organism evidence="1 2">
    <name type="scientific">Puccinia sorghi</name>
    <dbReference type="NCBI Taxonomy" id="27349"/>
    <lineage>
        <taxon>Eukaryota</taxon>
        <taxon>Fungi</taxon>
        <taxon>Dikarya</taxon>
        <taxon>Basidiomycota</taxon>
        <taxon>Pucciniomycotina</taxon>
        <taxon>Pucciniomycetes</taxon>
        <taxon>Pucciniales</taxon>
        <taxon>Pucciniaceae</taxon>
        <taxon>Puccinia</taxon>
    </lineage>
</organism>
<keyword evidence="2" id="KW-1185">Reference proteome</keyword>
<proteinExistence type="predicted"/>
<reference evidence="1 2" key="1">
    <citation type="submission" date="2015-08" db="EMBL/GenBank/DDBJ databases">
        <title>Next Generation Sequencing and Analysis of the Genome of Puccinia sorghi L Schw, the Causal Agent of Maize Common Rust.</title>
        <authorList>
            <person name="Rochi L."/>
            <person name="Burguener G."/>
            <person name="Darino M."/>
            <person name="Turjanski A."/>
            <person name="Kreff E."/>
            <person name="Dieguez M.J."/>
            <person name="Sacco F."/>
        </authorList>
    </citation>
    <scope>NUCLEOTIDE SEQUENCE [LARGE SCALE GENOMIC DNA]</scope>
    <source>
        <strain evidence="1 2">RO10H11247</strain>
    </source>
</reference>
<dbReference type="VEuPathDB" id="FungiDB:VP01_1923g11"/>
<protein>
    <submittedName>
        <fullName evidence="1">Uncharacterized protein</fullName>
    </submittedName>
</protein>
<dbReference type="Proteomes" id="UP000037035">
    <property type="component" value="Unassembled WGS sequence"/>
</dbReference>
<sequence length="212" mass="23738">MALVANRDTPGLTVKQLLCDEDAREKTDLSLMEKFSPETLQRPYTLIEEKLGKISRYVNKWLQFQSLWNLKADYLYGRLVQAKVNAKYGMWQKDILVCFGSKLGSVMRAMHGAITESQHDLEHDSIETSLTAQAVSFITFVQDLKRKMHVTALDPGLSPTDNSESKLLDVKPIKTLNELSHNSNPTGLGRQSPCTAIIRAKLPLIGIIGNPK</sequence>
<accession>A0A0L6VCP0</accession>
<name>A0A0L6VCP0_9BASI</name>
<evidence type="ECO:0000313" key="1">
    <source>
        <dbReference type="EMBL" id="KNZ58479.1"/>
    </source>
</evidence>